<dbReference type="STRING" id="1714355.BTO28_09785"/>
<sequence length="301" mass="34034">MVVRFGGIASGMDTESIVKSLMDAERLPLMKMERQKQALEWKQEDYREMNMKLKNLFDSVDPLRLQGTFKTGSAEEIEGTIDKIKKFVDTYNEVTAAIHGELNEDRFRDYQPLSNDQRDAMSDKQAERWDEKARSGMLKNDPILRGIVNEMRSELTGPLEGASNANFDTLSKIGISVKGSYHENGKLTLDVDKLRSVLGTTEGADAVKELFTKADTGFAKQVLDTVNDGMKKISQTAGSAGSLSFNNTIGKEMIRLSKQMEKFNERLVGIENRYWSQFTAMEKAMSQMNSQSAWLYQQFSR</sequence>
<accession>A0A1V2A7U9</accession>
<dbReference type="PANTHER" id="PTHR30288">
    <property type="entry name" value="FLAGELLAR CAP/ASSEMBLY PROTEIN FLID"/>
    <property type="match status" value="1"/>
</dbReference>
<comment type="caution">
    <text evidence="2">The sequence shown here is derived from an EMBL/GenBank/DDBJ whole genome shotgun (WGS) entry which is preliminary data.</text>
</comment>
<dbReference type="InterPro" id="IPR040026">
    <property type="entry name" value="FliD"/>
</dbReference>
<proteinExistence type="predicted"/>
<name>A0A1V2A7U9_9BACI</name>
<evidence type="ECO:0000259" key="1">
    <source>
        <dbReference type="Pfam" id="PF07195"/>
    </source>
</evidence>
<dbReference type="GO" id="GO:0007155">
    <property type="term" value="P:cell adhesion"/>
    <property type="evidence" value="ECO:0007669"/>
    <property type="project" value="InterPro"/>
</dbReference>
<dbReference type="InterPro" id="IPR010809">
    <property type="entry name" value="FliD_C"/>
</dbReference>
<dbReference type="Proteomes" id="UP000188613">
    <property type="component" value="Unassembled WGS sequence"/>
</dbReference>
<dbReference type="PANTHER" id="PTHR30288:SF0">
    <property type="entry name" value="FLAGELLAR HOOK-ASSOCIATED PROTEIN 2"/>
    <property type="match status" value="1"/>
</dbReference>
<gene>
    <name evidence="2" type="ORF">BTO28_09785</name>
</gene>
<evidence type="ECO:0000313" key="2">
    <source>
        <dbReference type="EMBL" id="OMP66894.1"/>
    </source>
</evidence>
<dbReference type="Pfam" id="PF07195">
    <property type="entry name" value="FliD_C"/>
    <property type="match status" value="1"/>
</dbReference>
<reference evidence="2 3" key="1">
    <citation type="submission" date="2016-12" db="EMBL/GenBank/DDBJ databases">
        <title>Domibacillus sp. SAB 38T whole genome sequencing.</title>
        <authorList>
            <person name="Verma A."/>
            <person name="Ojha A.K."/>
            <person name="Krishnamurthi S."/>
        </authorList>
    </citation>
    <scope>NUCLEOTIDE SEQUENCE [LARGE SCALE GENOMIC DNA]</scope>
    <source>
        <strain evidence="2 3">SAB 38</strain>
    </source>
</reference>
<keyword evidence="3" id="KW-1185">Reference proteome</keyword>
<dbReference type="AlphaFoldDB" id="A0A1V2A7U9"/>
<dbReference type="GO" id="GO:0009424">
    <property type="term" value="C:bacterial-type flagellum hook"/>
    <property type="evidence" value="ECO:0007669"/>
    <property type="project" value="InterPro"/>
</dbReference>
<dbReference type="GO" id="GO:0071973">
    <property type="term" value="P:bacterial-type flagellum-dependent cell motility"/>
    <property type="evidence" value="ECO:0007669"/>
    <property type="project" value="TreeGrafter"/>
</dbReference>
<organism evidence="2 3">
    <name type="scientific">Domibacillus epiphyticus</name>
    <dbReference type="NCBI Taxonomy" id="1714355"/>
    <lineage>
        <taxon>Bacteria</taxon>
        <taxon>Bacillati</taxon>
        <taxon>Bacillota</taxon>
        <taxon>Bacilli</taxon>
        <taxon>Bacillales</taxon>
        <taxon>Bacillaceae</taxon>
        <taxon>Domibacillus</taxon>
    </lineage>
</organism>
<feature type="domain" description="Flagellar hook-associated protein 2 C-terminal" evidence="1">
    <location>
        <begin position="75"/>
        <end position="290"/>
    </location>
</feature>
<dbReference type="EMBL" id="MSFI01000014">
    <property type="protein sequence ID" value="OMP66894.1"/>
    <property type="molecule type" value="Genomic_DNA"/>
</dbReference>
<evidence type="ECO:0000313" key="3">
    <source>
        <dbReference type="Proteomes" id="UP000188613"/>
    </source>
</evidence>
<protein>
    <recommendedName>
        <fullName evidence="1">Flagellar hook-associated protein 2 C-terminal domain-containing protein</fullName>
    </recommendedName>
</protein>
<dbReference type="GO" id="GO:0009421">
    <property type="term" value="C:bacterial-type flagellum filament cap"/>
    <property type="evidence" value="ECO:0007669"/>
    <property type="project" value="InterPro"/>
</dbReference>